<evidence type="ECO:0000313" key="6">
    <source>
        <dbReference type="Proteomes" id="UP001515500"/>
    </source>
</evidence>
<keyword evidence="4" id="KW-1133">Transmembrane helix</keyword>
<dbReference type="SUPFAM" id="SSF51905">
    <property type="entry name" value="FAD/NAD(P)-binding domain"/>
    <property type="match status" value="1"/>
</dbReference>
<dbReference type="GO" id="GO:0071949">
    <property type="term" value="F:FAD binding"/>
    <property type="evidence" value="ECO:0007669"/>
    <property type="project" value="InterPro"/>
</dbReference>
<keyword evidence="4" id="KW-0812">Transmembrane</keyword>
<reference evidence="7" key="1">
    <citation type="submission" date="2025-08" db="UniProtKB">
        <authorList>
            <consortium name="RefSeq"/>
        </authorList>
    </citation>
    <scope>IDENTIFICATION</scope>
</reference>
<accession>A0AB40C1V2</accession>
<keyword evidence="4" id="KW-0472">Membrane</keyword>
<dbReference type="Gene3D" id="3.50.50.60">
    <property type="entry name" value="FAD/NAD(P)-binding domain"/>
    <property type="match status" value="1"/>
</dbReference>
<evidence type="ECO:0000313" key="7">
    <source>
        <dbReference type="RefSeq" id="XP_039133740.1"/>
    </source>
</evidence>
<dbReference type="PANTHER" id="PTHR45934">
    <property type="entry name" value="FAD/NAD(P)-BINDING OXIDOREDUCTASE FAMILY PROTEIN"/>
    <property type="match status" value="1"/>
</dbReference>
<evidence type="ECO:0000256" key="3">
    <source>
        <dbReference type="ARBA" id="ARBA00024018"/>
    </source>
</evidence>
<evidence type="ECO:0000256" key="2">
    <source>
        <dbReference type="ARBA" id="ARBA00023033"/>
    </source>
</evidence>
<dbReference type="PRINTS" id="PR00420">
    <property type="entry name" value="RNGMNOXGNASE"/>
</dbReference>
<dbReference type="PANTHER" id="PTHR45934:SF1">
    <property type="entry name" value="OS04G0423100 PROTEIN"/>
    <property type="match status" value="1"/>
</dbReference>
<dbReference type="InterPro" id="IPR002938">
    <property type="entry name" value="FAD-bd"/>
</dbReference>
<keyword evidence="1" id="KW-0560">Oxidoreductase</keyword>
<comment type="similarity">
    <text evidence="3">Belongs to the 3-hydroxybenzoate 6-hydroxylase family.</text>
</comment>
<proteinExistence type="inferred from homology"/>
<dbReference type="AlphaFoldDB" id="A0AB40C1V2"/>
<evidence type="ECO:0000259" key="5">
    <source>
        <dbReference type="Pfam" id="PF01494"/>
    </source>
</evidence>
<dbReference type="GO" id="GO:0004497">
    <property type="term" value="F:monooxygenase activity"/>
    <property type="evidence" value="ECO:0007669"/>
    <property type="project" value="UniProtKB-KW"/>
</dbReference>
<feature type="transmembrane region" description="Helical" evidence="4">
    <location>
        <begin position="13"/>
        <end position="33"/>
    </location>
</feature>
<dbReference type="InterPro" id="IPR044560">
    <property type="entry name" value="MOase"/>
</dbReference>
<dbReference type="Pfam" id="PF01494">
    <property type="entry name" value="FAD_binding_3"/>
    <property type="match status" value="1"/>
</dbReference>
<protein>
    <submittedName>
        <fullName evidence="7">Monooxygenase 3-like</fullName>
    </submittedName>
</protein>
<organism evidence="6 7">
    <name type="scientific">Dioscorea cayennensis subsp. rotundata</name>
    <name type="common">White Guinea yam</name>
    <name type="synonym">Dioscorea rotundata</name>
    <dbReference type="NCBI Taxonomy" id="55577"/>
    <lineage>
        <taxon>Eukaryota</taxon>
        <taxon>Viridiplantae</taxon>
        <taxon>Streptophyta</taxon>
        <taxon>Embryophyta</taxon>
        <taxon>Tracheophyta</taxon>
        <taxon>Spermatophyta</taxon>
        <taxon>Magnoliopsida</taxon>
        <taxon>Liliopsida</taxon>
        <taxon>Dioscoreales</taxon>
        <taxon>Dioscoreaceae</taxon>
        <taxon>Dioscorea</taxon>
    </lineage>
</organism>
<keyword evidence="6" id="KW-1185">Reference proteome</keyword>
<dbReference type="Proteomes" id="UP001515500">
    <property type="component" value="Chromosome 10"/>
</dbReference>
<keyword evidence="2" id="KW-0503">Monooxygenase</keyword>
<dbReference type="InterPro" id="IPR036188">
    <property type="entry name" value="FAD/NAD-bd_sf"/>
</dbReference>
<evidence type="ECO:0000256" key="4">
    <source>
        <dbReference type="SAM" id="Phobius"/>
    </source>
</evidence>
<dbReference type="GeneID" id="120270733"/>
<sequence length="425" mass="46724">MDQDNKFEDEKDMIHEVVIIGAGIAGLAAALALKRVGIKSLVLERSSELRAFGTALHIFQNGWRALEVLGVADKLDKTYNDFLTNMASVSNTETGSRQYVSSSGAGADSSVTLRIRPIHRKLLLETLAEELPPESIKFLCKLLKIRSEVLEDSSTIYVLYLEDGSVIKAKVVIGCEGVNSVVAQWLGLKPPISSGRSAVRGVGLYPQGHDFKKEHQQFVGNGMKAGFIPISNTEIYWYLNKASTSQDQEMARVPEMIKSEVMETTKEFPLEYKQVVSHTDLSTLTIAPLLFRVPWDIVFGPSHRDCVTVTGDAFHPMTPDIAQGGCCALEDAVVLARNIANTRHNVSHGIEMYVKERRWRAARLVAGSYIAGMLGHCKASGMLGSVLESFRNSVFNWILHSKYGSLNYDCGALPVAANSNLEAKF</sequence>
<feature type="domain" description="FAD-binding" evidence="5">
    <location>
        <begin position="16"/>
        <end position="366"/>
    </location>
</feature>
<evidence type="ECO:0000256" key="1">
    <source>
        <dbReference type="ARBA" id="ARBA00023002"/>
    </source>
</evidence>
<name>A0AB40C1V2_DIOCR</name>
<gene>
    <name evidence="7" type="primary">LOC120270733</name>
</gene>
<dbReference type="RefSeq" id="XP_039133740.1">
    <property type="nucleotide sequence ID" value="XM_039277806.1"/>
</dbReference>